<evidence type="ECO:0000313" key="3">
    <source>
        <dbReference type="Proteomes" id="UP000276901"/>
    </source>
</evidence>
<dbReference type="PANTHER" id="PTHR30373">
    <property type="entry name" value="UPF0603 PROTEIN YGCG"/>
    <property type="match status" value="1"/>
</dbReference>
<proteinExistence type="predicted"/>
<evidence type="ECO:0000313" key="2">
    <source>
        <dbReference type="EMBL" id="RPE96557.1"/>
    </source>
</evidence>
<keyword evidence="3" id="KW-1185">Reference proteome</keyword>
<comment type="caution">
    <text evidence="2">The sequence shown here is derived from an EMBL/GenBank/DDBJ whole genome shotgun (WGS) entry which is preliminary data.</text>
</comment>
<dbReference type="InterPro" id="IPR007621">
    <property type="entry name" value="TPM_dom"/>
</dbReference>
<feature type="domain" description="TPM" evidence="1">
    <location>
        <begin position="35"/>
        <end position="146"/>
    </location>
</feature>
<evidence type="ECO:0000259" key="1">
    <source>
        <dbReference type="Pfam" id="PF04536"/>
    </source>
</evidence>
<dbReference type="Pfam" id="PF04536">
    <property type="entry name" value="TPM_phosphatase"/>
    <property type="match status" value="1"/>
</dbReference>
<dbReference type="Proteomes" id="UP000276901">
    <property type="component" value="Unassembled WGS sequence"/>
</dbReference>
<protein>
    <submittedName>
        <fullName evidence="2">TLP18.3/Psb32/MOLO-1 phosphatase superfamily protein</fullName>
    </submittedName>
</protein>
<dbReference type="EMBL" id="RKQT01000001">
    <property type="protein sequence ID" value="RPE96557.1"/>
    <property type="molecule type" value="Genomic_DNA"/>
</dbReference>
<organism evidence="2 3">
    <name type="scientific">Frederiksenia canicola</name>
    <dbReference type="NCBI Taxonomy" id="123824"/>
    <lineage>
        <taxon>Bacteria</taxon>
        <taxon>Pseudomonadati</taxon>
        <taxon>Pseudomonadota</taxon>
        <taxon>Gammaproteobacteria</taxon>
        <taxon>Pasteurellales</taxon>
        <taxon>Pasteurellaceae</taxon>
        <taxon>Frederiksenia</taxon>
    </lineage>
</organism>
<accession>A0ABX9XTP0</accession>
<gene>
    <name evidence="2" type="ORF">EDC49_0952</name>
</gene>
<dbReference type="Gene3D" id="3.10.310.50">
    <property type="match status" value="1"/>
</dbReference>
<name>A0ABX9XTP0_9PAST</name>
<reference evidence="2 3" key="1">
    <citation type="submission" date="2018-11" db="EMBL/GenBank/DDBJ databases">
        <title>Genomic Encyclopedia of Type Strains, Phase IV (KMG-IV): sequencing the most valuable type-strain genomes for metagenomic binning, comparative biology and taxonomic classification.</title>
        <authorList>
            <person name="Goeker M."/>
        </authorList>
    </citation>
    <scope>NUCLEOTIDE SEQUENCE [LARGE SCALE GENOMIC DNA]</scope>
    <source>
        <strain evidence="2 3">DSM 25797</strain>
    </source>
</reference>
<sequence>MASLFTFAKNQKNLTACIGETMKPFSFLTPKLPVDTQQIEQAISHLEQQTSAELRVVVERKAKKPDAIGRAEQLFAELKMAETAQRNGVLLYLSFKPQLIAVVGDEGIHQKVGDEFWQSVYAAMKNRCQQGEFTLAICEGIAQVEQQLARYFPLQSNDENELDNKVVIK</sequence>
<dbReference type="PANTHER" id="PTHR30373:SF8">
    <property type="entry name" value="BLL7265 PROTEIN"/>
    <property type="match status" value="1"/>
</dbReference>